<dbReference type="AlphaFoldDB" id="A0A3F3JC88"/>
<organism evidence="1">
    <name type="scientific">Salmonella enterica</name>
    <name type="common">Salmonella choleraesuis</name>
    <dbReference type="NCBI Taxonomy" id="28901"/>
    <lineage>
        <taxon>Bacteria</taxon>
        <taxon>Pseudomonadati</taxon>
        <taxon>Pseudomonadota</taxon>
        <taxon>Gammaproteobacteria</taxon>
        <taxon>Enterobacterales</taxon>
        <taxon>Enterobacteriaceae</taxon>
        <taxon>Salmonella</taxon>
    </lineage>
</organism>
<gene>
    <name evidence="1" type="ORF">A7S51_07465</name>
</gene>
<reference evidence="1" key="1">
    <citation type="submission" date="2016-09" db="EMBL/GenBank/DDBJ databases">
        <title>Whole genome sequencing of Salmonella enterica.</title>
        <authorList>
            <person name="Bell R."/>
        </authorList>
    </citation>
    <scope>NUCLEOTIDE SEQUENCE [LARGE SCALE GENOMIC DNA]</scope>
    <source>
        <strain evidence="1">CFSAN044929</strain>
    </source>
</reference>
<protein>
    <submittedName>
        <fullName evidence="1">Uncharacterized protein</fullName>
    </submittedName>
</protein>
<evidence type="ECO:0000313" key="1">
    <source>
        <dbReference type="EMBL" id="OHJ53951.1"/>
    </source>
</evidence>
<proteinExistence type="predicted"/>
<name>A0A3F3JC88_SALER</name>
<accession>A0A3F3JC88</accession>
<comment type="caution">
    <text evidence="1">The sequence shown here is derived from an EMBL/GenBank/DDBJ whole genome shotgun (WGS) entry which is preliminary data.</text>
</comment>
<dbReference type="EMBL" id="MLTE01000004">
    <property type="protein sequence ID" value="OHJ53951.1"/>
    <property type="molecule type" value="Genomic_DNA"/>
</dbReference>
<dbReference type="Proteomes" id="UP000866740">
    <property type="component" value="Unassembled WGS sequence"/>
</dbReference>
<sequence length="113" mass="13218">MLAHKRLLFIKLKLYGLLINGESNSAVELLYLHFIDIQESFEIIIYNSVYKLINFIFITSKINSDKQIKFINCFIFKRKMPDGDTHVSYPAYSNVLCRPDKASAAIRHRRCDD</sequence>